<dbReference type="EMBL" id="JAAOYM010000001">
    <property type="protein sequence ID" value="NIJ11046.1"/>
    <property type="molecule type" value="Genomic_DNA"/>
</dbReference>
<keyword evidence="1" id="KW-0472">Membrane</keyword>
<dbReference type="EMBL" id="JAAOYM010000001">
    <property type="protein sequence ID" value="NIJ11598.1"/>
    <property type="molecule type" value="Genomic_DNA"/>
</dbReference>
<evidence type="ECO:0000256" key="1">
    <source>
        <dbReference type="SAM" id="Phobius"/>
    </source>
</evidence>
<organism evidence="2 4">
    <name type="scientific">Saccharomonospora amisosensis</name>
    <dbReference type="NCBI Taxonomy" id="1128677"/>
    <lineage>
        <taxon>Bacteria</taxon>
        <taxon>Bacillati</taxon>
        <taxon>Actinomycetota</taxon>
        <taxon>Actinomycetes</taxon>
        <taxon>Pseudonocardiales</taxon>
        <taxon>Pseudonocardiaceae</taxon>
        <taxon>Saccharomonospora</taxon>
    </lineage>
</organism>
<keyword evidence="4" id="KW-1185">Reference proteome</keyword>
<dbReference type="RefSeq" id="WP_167167797.1">
    <property type="nucleotide sequence ID" value="NZ_JAAOYM010000001.1"/>
</dbReference>
<evidence type="ECO:0000313" key="4">
    <source>
        <dbReference type="Proteomes" id="UP000545493"/>
    </source>
</evidence>
<gene>
    <name evidence="2" type="ORF">FHU38_001390</name>
    <name evidence="3" type="ORF">FHU38_001942</name>
</gene>
<comment type="caution">
    <text evidence="2">The sequence shown here is derived from an EMBL/GenBank/DDBJ whole genome shotgun (WGS) entry which is preliminary data.</text>
</comment>
<evidence type="ECO:0000313" key="2">
    <source>
        <dbReference type="EMBL" id="NIJ11046.1"/>
    </source>
</evidence>
<sequence length="71" mass="7855">MSVFDVVQQHGPWRVAGFVAALAVFLLLHLLRWPLALGARVLLAAQSGLDQRITNAITPDTNERVRRTAHV</sequence>
<protein>
    <submittedName>
        <fullName evidence="2">Uncharacterized protein</fullName>
    </submittedName>
</protein>
<evidence type="ECO:0000313" key="3">
    <source>
        <dbReference type="EMBL" id="NIJ11598.1"/>
    </source>
</evidence>
<proteinExistence type="predicted"/>
<feature type="transmembrane region" description="Helical" evidence="1">
    <location>
        <begin position="12"/>
        <end position="31"/>
    </location>
</feature>
<keyword evidence="1" id="KW-0812">Transmembrane</keyword>
<dbReference type="AlphaFoldDB" id="A0A7X5UN22"/>
<name>A0A7X5UN22_9PSEU</name>
<accession>A0A7X5UN22</accession>
<dbReference type="Proteomes" id="UP000545493">
    <property type="component" value="Unassembled WGS sequence"/>
</dbReference>
<keyword evidence="1" id="KW-1133">Transmembrane helix</keyword>
<reference evidence="2 4" key="1">
    <citation type="submission" date="2020-03" db="EMBL/GenBank/DDBJ databases">
        <title>Sequencing the genomes of 1000 actinobacteria strains.</title>
        <authorList>
            <person name="Klenk H.-P."/>
        </authorList>
    </citation>
    <scope>NUCLEOTIDE SEQUENCE [LARGE SCALE GENOMIC DNA]</scope>
    <source>
        <strain evidence="2 4">DSM 45685</strain>
    </source>
</reference>